<proteinExistence type="predicted"/>
<accession>A0A1H4B178</accession>
<gene>
    <name evidence="1" type="ORF">SAMN02745729_103138</name>
</gene>
<dbReference type="AlphaFoldDB" id="A0A1H4B178"/>
<organism evidence="1 2">
    <name type="scientific">Marinobacterium iners DSM 11526</name>
    <dbReference type="NCBI Taxonomy" id="1122198"/>
    <lineage>
        <taxon>Bacteria</taxon>
        <taxon>Pseudomonadati</taxon>
        <taxon>Pseudomonadota</taxon>
        <taxon>Gammaproteobacteria</taxon>
        <taxon>Oceanospirillales</taxon>
        <taxon>Oceanospirillaceae</taxon>
        <taxon>Marinobacterium</taxon>
    </lineage>
</organism>
<evidence type="ECO:0000313" key="1">
    <source>
        <dbReference type="EMBL" id="SEA41901.1"/>
    </source>
</evidence>
<name>A0A1H4B178_9GAMM</name>
<evidence type="ECO:0008006" key="3">
    <source>
        <dbReference type="Google" id="ProtNLM"/>
    </source>
</evidence>
<dbReference type="PROSITE" id="PS51257">
    <property type="entry name" value="PROKAR_LIPOPROTEIN"/>
    <property type="match status" value="1"/>
</dbReference>
<keyword evidence="2" id="KW-1185">Reference proteome</keyword>
<protein>
    <recommendedName>
        <fullName evidence="3">Lipoprotein</fullName>
    </recommendedName>
</protein>
<evidence type="ECO:0000313" key="2">
    <source>
        <dbReference type="Proteomes" id="UP000242469"/>
    </source>
</evidence>
<reference evidence="2" key="1">
    <citation type="submission" date="2016-10" db="EMBL/GenBank/DDBJ databases">
        <authorList>
            <person name="Varghese N."/>
            <person name="Submissions S."/>
        </authorList>
    </citation>
    <scope>NUCLEOTIDE SEQUENCE [LARGE SCALE GENOMIC DNA]</scope>
    <source>
        <strain evidence="2">DSM 11526</strain>
    </source>
</reference>
<dbReference type="Proteomes" id="UP000242469">
    <property type="component" value="Unassembled WGS sequence"/>
</dbReference>
<sequence>MKKGVFLATVMLALTACQSNDQLKPVSQIKPGVASEGTLANAQLVSDTTAALEQLPEGLRVKPGARIFKFVVQQPVGVPGSRAWREMWIADPKGAANRFLITFTEAGLGAADFQIQPMK</sequence>
<dbReference type="EMBL" id="FNRJ01000003">
    <property type="protein sequence ID" value="SEA41901.1"/>
    <property type="molecule type" value="Genomic_DNA"/>
</dbReference>